<gene>
    <name evidence="2" type="ORF">SKAU_G00152880</name>
</gene>
<dbReference type="AlphaFoldDB" id="A0A9Q1FGY7"/>
<evidence type="ECO:0000256" key="1">
    <source>
        <dbReference type="SAM" id="MobiDB-lite"/>
    </source>
</evidence>
<feature type="compositionally biased region" description="Basic residues" evidence="1">
    <location>
        <begin position="31"/>
        <end position="40"/>
    </location>
</feature>
<dbReference type="EMBL" id="JAINUF010000005">
    <property type="protein sequence ID" value="KAJ8358763.1"/>
    <property type="molecule type" value="Genomic_DNA"/>
</dbReference>
<name>A0A9Q1FGY7_SYNKA</name>
<reference evidence="2" key="1">
    <citation type="journal article" date="2023" name="Science">
        <title>Genome structures resolve the early diversification of teleost fishes.</title>
        <authorList>
            <person name="Parey E."/>
            <person name="Louis A."/>
            <person name="Montfort J."/>
            <person name="Bouchez O."/>
            <person name="Roques C."/>
            <person name="Iampietro C."/>
            <person name="Lluch J."/>
            <person name="Castinel A."/>
            <person name="Donnadieu C."/>
            <person name="Desvignes T."/>
            <person name="Floi Bucao C."/>
            <person name="Jouanno E."/>
            <person name="Wen M."/>
            <person name="Mejri S."/>
            <person name="Dirks R."/>
            <person name="Jansen H."/>
            <person name="Henkel C."/>
            <person name="Chen W.J."/>
            <person name="Zahm M."/>
            <person name="Cabau C."/>
            <person name="Klopp C."/>
            <person name="Thompson A.W."/>
            <person name="Robinson-Rechavi M."/>
            <person name="Braasch I."/>
            <person name="Lecointre G."/>
            <person name="Bobe J."/>
            <person name="Postlethwait J.H."/>
            <person name="Berthelot C."/>
            <person name="Roest Crollius H."/>
            <person name="Guiguen Y."/>
        </authorList>
    </citation>
    <scope>NUCLEOTIDE SEQUENCE</scope>
    <source>
        <strain evidence="2">WJC10195</strain>
    </source>
</reference>
<accession>A0A9Q1FGY7</accession>
<comment type="caution">
    <text evidence="2">The sequence shown here is derived from an EMBL/GenBank/DDBJ whole genome shotgun (WGS) entry which is preliminary data.</text>
</comment>
<evidence type="ECO:0000313" key="2">
    <source>
        <dbReference type="EMBL" id="KAJ8358763.1"/>
    </source>
</evidence>
<organism evidence="2 3">
    <name type="scientific">Synaphobranchus kaupii</name>
    <name type="common">Kaup's arrowtooth eel</name>
    <dbReference type="NCBI Taxonomy" id="118154"/>
    <lineage>
        <taxon>Eukaryota</taxon>
        <taxon>Metazoa</taxon>
        <taxon>Chordata</taxon>
        <taxon>Craniata</taxon>
        <taxon>Vertebrata</taxon>
        <taxon>Euteleostomi</taxon>
        <taxon>Actinopterygii</taxon>
        <taxon>Neopterygii</taxon>
        <taxon>Teleostei</taxon>
        <taxon>Anguilliformes</taxon>
        <taxon>Synaphobranchidae</taxon>
        <taxon>Synaphobranchus</taxon>
    </lineage>
</organism>
<protein>
    <submittedName>
        <fullName evidence="2">Uncharacterized protein</fullName>
    </submittedName>
</protein>
<dbReference type="Proteomes" id="UP001152622">
    <property type="component" value="Chromosome 5"/>
</dbReference>
<proteinExistence type="predicted"/>
<feature type="region of interest" description="Disordered" evidence="1">
    <location>
        <begin position="28"/>
        <end position="71"/>
    </location>
</feature>
<keyword evidence="3" id="KW-1185">Reference proteome</keyword>
<evidence type="ECO:0000313" key="3">
    <source>
        <dbReference type="Proteomes" id="UP001152622"/>
    </source>
</evidence>
<sequence>MEWGKAAAWSLLSHTLMPRILKPVAEQAYRTRGRSSRKVKALQLHRTGDPIPKARPANPGTRKAAGGPGTT</sequence>